<accession>A0A644W6M0</accession>
<keyword evidence="1" id="KW-0378">Hydrolase</keyword>
<comment type="caution">
    <text evidence="3">The sequence shown here is derived from an EMBL/GenBank/DDBJ whole genome shotgun (WGS) entry which is preliminary data.</text>
</comment>
<dbReference type="InterPro" id="IPR050300">
    <property type="entry name" value="GDXG_lipolytic_enzyme"/>
</dbReference>
<sequence>MCNVSTKNITKNIIKRPEKINYNRMKTSTLLLTFIFMMNIVYAQEKILLYPDGAAESNGITEEEQFLRKDFMVKISEPRMYVYPAPAEVNTGTAVLICPGGGYTGVSVIKEGEEIAQWFNKLGITAFVLYYRMPNGHHEIPLKDAKTALEIIHKRAKEWKIDKTKIGIMGFSAGGHLASTAGTHLTAKNSRPDFMILAYPVISMQPEITHRGSKQNLIGKTPDEGLVKLYSNELQVTTKTPPTFLFHAEDDKSVPIQNTYLFAEALKLKKVPVEVYTFPEGGHGIGMRPTNPEADKWPVMLENWMKKQKLI</sequence>
<dbReference type="InterPro" id="IPR029058">
    <property type="entry name" value="AB_hydrolase_fold"/>
</dbReference>
<protein>
    <recommendedName>
        <fullName evidence="2">BD-FAE-like domain-containing protein</fullName>
    </recommendedName>
</protein>
<organism evidence="3">
    <name type="scientific">bioreactor metagenome</name>
    <dbReference type="NCBI Taxonomy" id="1076179"/>
    <lineage>
        <taxon>unclassified sequences</taxon>
        <taxon>metagenomes</taxon>
        <taxon>ecological metagenomes</taxon>
    </lineage>
</organism>
<evidence type="ECO:0000313" key="3">
    <source>
        <dbReference type="EMBL" id="MPL99156.1"/>
    </source>
</evidence>
<dbReference type="SUPFAM" id="SSF53474">
    <property type="entry name" value="alpha/beta-Hydrolases"/>
    <property type="match status" value="1"/>
</dbReference>
<dbReference type="PANTHER" id="PTHR48081">
    <property type="entry name" value="AB HYDROLASE SUPERFAMILY PROTEIN C4A8.06C"/>
    <property type="match status" value="1"/>
</dbReference>
<dbReference type="Pfam" id="PF20434">
    <property type="entry name" value="BD-FAE"/>
    <property type="match status" value="1"/>
</dbReference>
<dbReference type="InterPro" id="IPR049492">
    <property type="entry name" value="BD-FAE-like_dom"/>
</dbReference>
<feature type="domain" description="BD-FAE-like" evidence="2">
    <location>
        <begin position="87"/>
        <end position="266"/>
    </location>
</feature>
<dbReference type="Gene3D" id="3.40.50.1820">
    <property type="entry name" value="alpha/beta hydrolase"/>
    <property type="match status" value="1"/>
</dbReference>
<reference evidence="3" key="1">
    <citation type="submission" date="2019-08" db="EMBL/GenBank/DDBJ databases">
        <authorList>
            <person name="Kucharzyk K."/>
            <person name="Murdoch R.W."/>
            <person name="Higgins S."/>
            <person name="Loffler F."/>
        </authorList>
    </citation>
    <scope>NUCLEOTIDE SEQUENCE</scope>
</reference>
<gene>
    <name evidence="3" type="ORF">SDC9_45372</name>
</gene>
<dbReference type="GO" id="GO:0016787">
    <property type="term" value="F:hydrolase activity"/>
    <property type="evidence" value="ECO:0007669"/>
    <property type="project" value="UniProtKB-KW"/>
</dbReference>
<evidence type="ECO:0000256" key="1">
    <source>
        <dbReference type="ARBA" id="ARBA00022801"/>
    </source>
</evidence>
<dbReference type="PANTHER" id="PTHR48081:SF6">
    <property type="entry name" value="PEPTIDASE S9 PROLYL OLIGOPEPTIDASE CATALYTIC DOMAIN-CONTAINING PROTEIN"/>
    <property type="match status" value="1"/>
</dbReference>
<dbReference type="EMBL" id="VSSQ01000649">
    <property type="protein sequence ID" value="MPL99156.1"/>
    <property type="molecule type" value="Genomic_DNA"/>
</dbReference>
<name>A0A644W6M0_9ZZZZ</name>
<proteinExistence type="predicted"/>
<dbReference type="AlphaFoldDB" id="A0A644W6M0"/>
<evidence type="ECO:0000259" key="2">
    <source>
        <dbReference type="Pfam" id="PF20434"/>
    </source>
</evidence>